<reference evidence="3" key="1">
    <citation type="submission" date="2022-07" db="EMBL/GenBank/DDBJ databases">
        <title>Draft genome sequence of Zalerion maritima ATCC 34329, a (micro)plastics degrading marine fungus.</title>
        <authorList>
            <person name="Paco A."/>
            <person name="Goncalves M.F.M."/>
            <person name="Rocha-Santos T.A.P."/>
            <person name="Alves A."/>
        </authorList>
    </citation>
    <scope>NUCLEOTIDE SEQUENCE</scope>
    <source>
        <strain evidence="3">ATCC 34329</strain>
    </source>
</reference>
<dbReference type="AlphaFoldDB" id="A0AAD5WVI6"/>
<evidence type="ECO:0000256" key="1">
    <source>
        <dbReference type="SAM" id="Coils"/>
    </source>
</evidence>
<name>A0AAD5WVI6_9PEZI</name>
<feature type="compositionally biased region" description="Low complexity" evidence="2">
    <location>
        <begin position="401"/>
        <end position="410"/>
    </location>
</feature>
<feature type="region of interest" description="Disordered" evidence="2">
    <location>
        <begin position="385"/>
        <end position="479"/>
    </location>
</feature>
<accession>A0AAD5WVI6</accession>
<dbReference type="EMBL" id="JAKWBI020000046">
    <property type="protein sequence ID" value="KAJ2904709.1"/>
    <property type="molecule type" value="Genomic_DNA"/>
</dbReference>
<feature type="coiled-coil region" evidence="1">
    <location>
        <begin position="16"/>
        <end position="50"/>
    </location>
</feature>
<protein>
    <submittedName>
        <fullName evidence="3">Uncharacterized protein</fullName>
    </submittedName>
</protein>
<feature type="compositionally biased region" description="Basic and acidic residues" evidence="2">
    <location>
        <begin position="348"/>
        <end position="364"/>
    </location>
</feature>
<evidence type="ECO:0000313" key="4">
    <source>
        <dbReference type="Proteomes" id="UP001201980"/>
    </source>
</evidence>
<feature type="region of interest" description="Disordered" evidence="2">
    <location>
        <begin position="118"/>
        <end position="142"/>
    </location>
</feature>
<keyword evidence="4" id="KW-1185">Reference proteome</keyword>
<feature type="region of interest" description="Disordered" evidence="2">
    <location>
        <begin position="172"/>
        <end position="206"/>
    </location>
</feature>
<comment type="caution">
    <text evidence="3">The sequence shown here is derived from an EMBL/GenBank/DDBJ whole genome shotgun (WGS) entry which is preliminary data.</text>
</comment>
<feature type="compositionally biased region" description="Basic and acidic residues" evidence="2">
    <location>
        <begin position="428"/>
        <end position="454"/>
    </location>
</feature>
<gene>
    <name evidence="3" type="ORF">MKZ38_007327</name>
</gene>
<sequence>MQFSVSSAGMSHPDLIQTLVDSFNALADEVQNLNDRKTILEHKLRFAHEQFQYLADKYAPAAPEIEETLAKLQLPPELHNPALEHISFVPLPNRIQYDSQHKIALLVREGRKVAERLAAISDPRQDTGSSRAHTSPTTLTSMTTAMEQDFTVQGQKGKLECPFQANHSLVDASEAPNNDHNNVHDDNENPAEVSGAQDPTPHHSADPICAAMYEETMSSTPPTNASNGANKCPIRYMDQHSPEEIAQYVEKHKHEIPRSHEVCVRRYQRNEDQIRKLDAKYGSLATMIQDLSHLHQPMLPLDAQGNSQGQEEVDRASNQRVENWAQDVSASPPEDPEKKAQPSVEDTNLERESHFDRPLKEVRVGESPSRPWGISVPIYDISSTRGLGKERPVSPPPAPVMMPSSPTPTVENGEGARKCPFGHIKHSPTRDDTMNPHLPKMDDKSSIRIGKRPDAQQPFSPIYGHRTASPPPQPTFINPQVEIKSPANPSQMVFTGPVFIGYPMEQAIQFMQEFRQNR</sequence>
<feature type="region of interest" description="Disordered" evidence="2">
    <location>
        <begin position="326"/>
        <end position="369"/>
    </location>
</feature>
<dbReference type="Proteomes" id="UP001201980">
    <property type="component" value="Unassembled WGS sequence"/>
</dbReference>
<evidence type="ECO:0000256" key="2">
    <source>
        <dbReference type="SAM" id="MobiDB-lite"/>
    </source>
</evidence>
<evidence type="ECO:0000313" key="3">
    <source>
        <dbReference type="EMBL" id="KAJ2904709.1"/>
    </source>
</evidence>
<keyword evidence="1" id="KW-0175">Coiled coil</keyword>
<organism evidence="3 4">
    <name type="scientific">Zalerion maritima</name>
    <dbReference type="NCBI Taxonomy" id="339359"/>
    <lineage>
        <taxon>Eukaryota</taxon>
        <taxon>Fungi</taxon>
        <taxon>Dikarya</taxon>
        <taxon>Ascomycota</taxon>
        <taxon>Pezizomycotina</taxon>
        <taxon>Sordariomycetes</taxon>
        <taxon>Lulworthiomycetidae</taxon>
        <taxon>Lulworthiales</taxon>
        <taxon>Lulworthiaceae</taxon>
        <taxon>Zalerion</taxon>
    </lineage>
</organism>
<proteinExistence type="predicted"/>